<proteinExistence type="predicted"/>
<evidence type="ECO:0000256" key="1">
    <source>
        <dbReference type="SAM" id="MobiDB-lite"/>
    </source>
</evidence>
<evidence type="ECO:0000313" key="3">
    <source>
        <dbReference type="Proteomes" id="UP000092504"/>
    </source>
</evidence>
<dbReference type="AlphaFoldDB" id="A0A1B8P418"/>
<feature type="compositionally biased region" description="Low complexity" evidence="1">
    <location>
        <begin position="128"/>
        <end position="144"/>
    </location>
</feature>
<reference evidence="2 3" key="1">
    <citation type="submission" date="2016-06" db="EMBL/GenBank/DDBJ databases">
        <title>Genome sequence of halotolerant plant growth promoting strain of Halomonas elongata HEK1 isolated from salterns of Rann of Kutch, Gujarat, India.</title>
        <authorList>
            <person name="Gaba S."/>
            <person name="Singh R.N."/>
            <person name="Abrol S."/>
            <person name="Kaushik R."/>
            <person name="Saxena A.K."/>
        </authorList>
    </citation>
    <scope>NUCLEOTIDE SEQUENCE [LARGE SCALE GENOMIC DNA]</scope>
    <source>
        <strain evidence="2 3">HEK1</strain>
    </source>
</reference>
<organism evidence="2 3">
    <name type="scientific">Halomonas elongata</name>
    <dbReference type="NCBI Taxonomy" id="2746"/>
    <lineage>
        <taxon>Bacteria</taxon>
        <taxon>Pseudomonadati</taxon>
        <taxon>Pseudomonadota</taxon>
        <taxon>Gammaproteobacteria</taxon>
        <taxon>Oceanospirillales</taxon>
        <taxon>Halomonadaceae</taxon>
        <taxon>Halomonas</taxon>
    </lineage>
</organism>
<name>A0A1B8P418_HALEL</name>
<evidence type="ECO:0000313" key="2">
    <source>
        <dbReference type="EMBL" id="OBX36933.1"/>
    </source>
</evidence>
<sequence length="144" mass="15662">MSIDPEQLLKLAKDRHGPAGVTLGWPTVMQIVEGLRERNRLAIDVGRLRAVAENMDHFNDGDDLAEAEAALSDSGDTLDEAFSRRDAAIKAEALADACRHIRHEMLSGCQVLTYLARQAEKYHRQSEEAPCSSTSPSASPSASC</sequence>
<accession>A0A1B8P418</accession>
<protein>
    <submittedName>
        <fullName evidence="2">Uncharacterized protein</fullName>
    </submittedName>
</protein>
<feature type="region of interest" description="Disordered" evidence="1">
    <location>
        <begin position="123"/>
        <end position="144"/>
    </location>
</feature>
<dbReference type="EMBL" id="MAJD01000001">
    <property type="protein sequence ID" value="OBX36933.1"/>
    <property type="molecule type" value="Genomic_DNA"/>
</dbReference>
<gene>
    <name evidence="2" type="ORF">A8U91_01281</name>
</gene>
<dbReference type="Proteomes" id="UP000092504">
    <property type="component" value="Unassembled WGS sequence"/>
</dbReference>
<comment type="caution">
    <text evidence="2">The sequence shown here is derived from an EMBL/GenBank/DDBJ whole genome shotgun (WGS) entry which is preliminary data.</text>
</comment>